<feature type="region of interest" description="Disordered" evidence="1">
    <location>
        <begin position="1"/>
        <end position="42"/>
    </location>
</feature>
<organism evidence="2 3">
    <name type="scientific">Aphanomyces astaci</name>
    <name type="common">Crayfish plague agent</name>
    <dbReference type="NCBI Taxonomy" id="112090"/>
    <lineage>
        <taxon>Eukaryota</taxon>
        <taxon>Sar</taxon>
        <taxon>Stramenopiles</taxon>
        <taxon>Oomycota</taxon>
        <taxon>Saprolegniomycetes</taxon>
        <taxon>Saprolegniales</taxon>
        <taxon>Verrucalvaceae</taxon>
        <taxon>Aphanomyces</taxon>
    </lineage>
</organism>
<dbReference type="EMBL" id="VJMI01020047">
    <property type="protein sequence ID" value="KAF0705642.1"/>
    <property type="molecule type" value="Genomic_DNA"/>
</dbReference>
<evidence type="ECO:0000313" key="3">
    <source>
        <dbReference type="Proteomes" id="UP000469452"/>
    </source>
</evidence>
<dbReference type="Proteomes" id="UP000469452">
    <property type="component" value="Unassembled WGS sequence"/>
</dbReference>
<dbReference type="AlphaFoldDB" id="A0A6A4Z7E1"/>
<evidence type="ECO:0000256" key="1">
    <source>
        <dbReference type="SAM" id="MobiDB-lite"/>
    </source>
</evidence>
<comment type="caution">
    <text evidence="2">The sequence shown here is derived from an EMBL/GenBank/DDBJ whole genome shotgun (WGS) entry which is preliminary data.</text>
</comment>
<gene>
    <name evidence="2" type="ORF">AaE_014425</name>
</gene>
<protein>
    <recommendedName>
        <fullName evidence="4">Integrase zinc-binding domain-containing protein</fullName>
    </recommendedName>
</protein>
<evidence type="ECO:0008006" key="4">
    <source>
        <dbReference type="Google" id="ProtNLM"/>
    </source>
</evidence>
<accession>A0A6A4Z7E1</accession>
<proteinExistence type="predicted"/>
<sequence length="144" mass="16283">MGGHDESMGPTDSKSGGETCTRRRGHNWMKKRRPTKSKKATRLQQKLRLLDDDFVWPGVDDIHQAQEQHASERTPRTTNDGELWNVDGRLWIPSAADDLIQRIMVVAHCGSIGHRGHSALVSSIRRLFYLDHLADLAAEFLRGC</sequence>
<feature type="compositionally biased region" description="Basic residues" evidence="1">
    <location>
        <begin position="22"/>
        <end position="41"/>
    </location>
</feature>
<reference evidence="2 3" key="1">
    <citation type="submission" date="2019-06" db="EMBL/GenBank/DDBJ databases">
        <title>Genomics analysis of Aphanomyces spp. identifies a new class of oomycete effector associated with host adaptation.</title>
        <authorList>
            <person name="Gaulin E."/>
        </authorList>
    </citation>
    <scope>NUCLEOTIDE SEQUENCE [LARGE SCALE GENOMIC DNA]</scope>
    <source>
        <strain evidence="2 3">E</strain>
    </source>
</reference>
<name>A0A6A4Z7E1_APHAT</name>
<dbReference type="VEuPathDB" id="FungiDB:H257_18091"/>
<evidence type="ECO:0000313" key="2">
    <source>
        <dbReference type="EMBL" id="KAF0705642.1"/>
    </source>
</evidence>